<evidence type="ECO:0000313" key="4">
    <source>
        <dbReference type="Proteomes" id="UP000683925"/>
    </source>
</evidence>
<accession>A0A8S1U7N4</accession>
<keyword evidence="1" id="KW-0175">Coiled coil</keyword>
<keyword evidence="4" id="KW-1185">Reference proteome</keyword>
<organism evidence="3 4">
    <name type="scientific">Paramecium octaurelia</name>
    <dbReference type="NCBI Taxonomy" id="43137"/>
    <lineage>
        <taxon>Eukaryota</taxon>
        <taxon>Sar</taxon>
        <taxon>Alveolata</taxon>
        <taxon>Ciliophora</taxon>
        <taxon>Intramacronucleata</taxon>
        <taxon>Oligohymenophorea</taxon>
        <taxon>Peniculida</taxon>
        <taxon>Parameciidae</taxon>
        <taxon>Paramecium</taxon>
    </lineage>
</organism>
<reference evidence="3" key="1">
    <citation type="submission" date="2021-01" db="EMBL/GenBank/DDBJ databases">
        <authorList>
            <consortium name="Genoscope - CEA"/>
            <person name="William W."/>
        </authorList>
    </citation>
    <scope>NUCLEOTIDE SEQUENCE</scope>
</reference>
<evidence type="ECO:0000256" key="1">
    <source>
        <dbReference type="SAM" id="Coils"/>
    </source>
</evidence>
<gene>
    <name evidence="3" type="ORF">POCTA_138.1.T0370194</name>
</gene>
<evidence type="ECO:0000256" key="2">
    <source>
        <dbReference type="SAM" id="MobiDB-lite"/>
    </source>
</evidence>
<name>A0A8S1U7N4_PAROT</name>
<feature type="coiled-coil region" evidence="1">
    <location>
        <begin position="172"/>
        <end position="199"/>
    </location>
</feature>
<dbReference type="Proteomes" id="UP000683925">
    <property type="component" value="Unassembled WGS sequence"/>
</dbReference>
<dbReference type="OMA" id="WFLKVAK"/>
<dbReference type="OrthoDB" id="295960at2759"/>
<evidence type="ECO:0000313" key="3">
    <source>
        <dbReference type="EMBL" id="CAD8159817.1"/>
    </source>
</evidence>
<dbReference type="EMBL" id="CAJJDP010000037">
    <property type="protein sequence ID" value="CAD8159817.1"/>
    <property type="molecule type" value="Genomic_DNA"/>
</dbReference>
<dbReference type="AlphaFoldDB" id="A0A8S1U7N4"/>
<protein>
    <submittedName>
        <fullName evidence="3">Uncharacterized protein</fullName>
    </submittedName>
</protein>
<proteinExistence type="predicted"/>
<feature type="region of interest" description="Disordered" evidence="2">
    <location>
        <begin position="335"/>
        <end position="362"/>
    </location>
</feature>
<sequence length="362" mass="42694">MNISRNKPSLLSKPSMNYSYHSNNSKNIFDTSVPPDLHQKFGPQFNEKGLMKHSIIGKPEWFLKVAKQRDAQLRFINDDDSLLHQRKAFHKQRSMENQQLKAINQYDSISNVSSSLRTRKFSDYKEKASDSTNTCNINPINFDVVEQFNLIQQMKKIGDQIKVNTKQQEQLIKNLSIQKKLQEMKNQNAMNQYQKYNIQWQEFNEKLKIKIAQRAKQPTLLDQQQYYTTKVETLNMLQSIQNQLTDDEEEQKKKLNPLGNLFMKQRKILKLKTEPQSIKNMIHNLIARDKLFYMPNSQKLKTSILSNEPIARDRCKSEFDELNVSGASVYEKELQSIKQMPDRQNQRYKLFKHKPIEKSSDI</sequence>
<feature type="compositionally biased region" description="Basic and acidic residues" evidence="2">
    <location>
        <begin position="335"/>
        <end position="345"/>
    </location>
</feature>
<comment type="caution">
    <text evidence="3">The sequence shown here is derived from an EMBL/GenBank/DDBJ whole genome shotgun (WGS) entry which is preliminary data.</text>
</comment>